<dbReference type="SUPFAM" id="SSF57997">
    <property type="entry name" value="Tropomyosin"/>
    <property type="match status" value="1"/>
</dbReference>
<dbReference type="GO" id="GO:0006935">
    <property type="term" value="P:chemotaxis"/>
    <property type="evidence" value="ECO:0007669"/>
    <property type="project" value="UniProtKB-UniRule"/>
</dbReference>
<evidence type="ECO:0000256" key="7">
    <source>
        <dbReference type="SAM" id="Coils"/>
    </source>
</evidence>
<feature type="region of interest" description="Disordered" evidence="8">
    <location>
        <begin position="1"/>
        <end position="22"/>
    </location>
</feature>
<keyword evidence="6" id="KW-0378">Hydrolase</keyword>
<dbReference type="SUPFAM" id="SSF53335">
    <property type="entry name" value="S-adenosyl-L-methionine-dependent methyltransferases"/>
    <property type="match status" value="1"/>
</dbReference>
<comment type="catalytic activity">
    <reaction evidence="1">
        <text>ATP + protein L-histidine = ADP + protein N-phospho-L-histidine.</text>
        <dbReference type="EC" id="2.7.13.3"/>
    </reaction>
</comment>
<dbReference type="InterPro" id="IPR036804">
    <property type="entry name" value="CheR_N_sf"/>
</dbReference>
<dbReference type="InterPro" id="IPR013767">
    <property type="entry name" value="PAS_fold"/>
</dbReference>
<feature type="domain" description="CheR-type methyltransferase" evidence="11">
    <location>
        <begin position="227"/>
        <end position="479"/>
    </location>
</feature>
<evidence type="ECO:0000259" key="11">
    <source>
        <dbReference type="PROSITE" id="PS50123"/>
    </source>
</evidence>
<evidence type="ECO:0000256" key="2">
    <source>
        <dbReference type="ARBA" id="ARBA00001541"/>
    </source>
</evidence>
<dbReference type="GO" id="GO:0032259">
    <property type="term" value="P:methylation"/>
    <property type="evidence" value="ECO:0007669"/>
    <property type="project" value="UniProtKB-KW"/>
</dbReference>
<feature type="active site" evidence="6">
    <location>
        <position position="153"/>
    </location>
</feature>
<dbReference type="Pfam" id="PF03705">
    <property type="entry name" value="CheR_N"/>
    <property type="match status" value="1"/>
</dbReference>
<dbReference type="GO" id="GO:0000156">
    <property type="term" value="F:phosphorelay response regulator activity"/>
    <property type="evidence" value="ECO:0007669"/>
    <property type="project" value="InterPro"/>
</dbReference>
<evidence type="ECO:0000256" key="1">
    <source>
        <dbReference type="ARBA" id="ARBA00000085"/>
    </source>
</evidence>
<keyword evidence="7" id="KW-0175">Coiled coil</keyword>
<dbReference type="InterPro" id="IPR022641">
    <property type="entry name" value="CheR_N"/>
</dbReference>
<dbReference type="InterPro" id="IPR005467">
    <property type="entry name" value="His_kinase_dom"/>
</dbReference>
<dbReference type="InterPro" id="IPR029063">
    <property type="entry name" value="SAM-dependent_MTases_sf"/>
</dbReference>
<reference evidence="12 13" key="1">
    <citation type="submission" date="2019-09" db="EMBL/GenBank/DDBJ databases">
        <title>Draft Whole-Genome sequence of Blastochloris sulfoviridis DSM 729.</title>
        <authorList>
            <person name="Meyer T.E."/>
            <person name="Kyndt J.A."/>
        </authorList>
    </citation>
    <scope>NUCLEOTIDE SEQUENCE [LARGE SCALE GENOMIC DNA]</scope>
    <source>
        <strain evidence="12 13">DSM 729</strain>
    </source>
</reference>
<dbReference type="GO" id="GO:0000155">
    <property type="term" value="F:phosphorelay sensor kinase activity"/>
    <property type="evidence" value="ECO:0007669"/>
    <property type="project" value="InterPro"/>
</dbReference>
<evidence type="ECO:0000256" key="8">
    <source>
        <dbReference type="SAM" id="MobiDB-lite"/>
    </source>
</evidence>
<dbReference type="PROSITE" id="PS50123">
    <property type="entry name" value="CHER"/>
    <property type="match status" value="1"/>
</dbReference>
<dbReference type="Gene3D" id="1.10.155.10">
    <property type="entry name" value="Chemotaxis receptor methyltransferase CheR, N-terminal domain"/>
    <property type="match status" value="1"/>
</dbReference>
<organism evidence="12 13">
    <name type="scientific">Blastochloris sulfoviridis</name>
    <dbReference type="NCBI Taxonomy" id="50712"/>
    <lineage>
        <taxon>Bacteria</taxon>
        <taxon>Pseudomonadati</taxon>
        <taxon>Pseudomonadota</taxon>
        <taxon>Alphaproteobacteria</taxon>
        <taxon>Hyphomicrobiales</taxon>
        <taxon>Blastochloridaceae</taxon>
        <taxon>Blastochloris</taxon>
    </lineage>
</organism>
<dbReference type="SUPFAM" id="SSF47384">
    <property type="entry name" value="Homodimeric domain of signal transducing histidine kinase"/>
    <property type="match status" value="1"/>
</dbReference>
<feature type="active site" evidence="6">
    <location>
        <position position="34"/>
    </location>
</feature>
<comment type="caution">
    <text evidence="12">The sequence shown here is derived from an EMBL/GenBank/DDBJ whole genome shotgun (WGS) entry which is preliminary data.</text>
</comment>
<keyword evidence="4" id="KW-0808">Transferase</keyword>
<evidence type="ECO:0000259" key="10">
    <source>
        <dbReference type="PROSITE" id="PS50122"/>
    </source>
</evidence>
<dbReference type="Pfam" id="PF00512">
    <property type="entry name" value="HisKA"/>
    <property type="match status" value="1"/>
</dbReference>
<dbReference type="GO" id="GO:0005737">
    <property type="term" value="C:cytoplasm"/>
    <property type="evidence" value="ECO:0007669"/>
    <property type="project" value="InterPro"/>
</dbReference>
<dbReference type="GO" id="GO:0006355">
    <property type="term" value="P:regulation of DNA-templated transcription"/>
    <property type="evidence" value="ECO:0007669"/>
    <property type="project" value="InterPro"/>
</dbReference>
<dbReference type="SMART" id="SM00388">
    <property type="entry name" value="HisKA"/>
    <property type="match status" value="1"/>
</dbReference>
<dbReference type="SUPFAM" id="SSF55785">
    <property type="entry name" value="PYP-like sensor domain (PAS domain)"/>
    <property type="match status" value="2"/>
</dbReference>
<dbReference type="RefSeq" id="WP_150096396.1">
    <property type="nucleotide sequence ID" value="NZ_VWPL01000005.1"/>
</dbReference>
<dbReference type="Proteomes" id="UP000323886">
    <property type="component" value="Unassembled WGS sequence"/>
</dbReference>
<evidence type="ECO:0000313" key="13">
    <source>
        <dbReference type="Proteomes" id="UP000323886"/>
    </source>
</evidence>
<feature type="coiled-coil region" evidence="7">
    <location>
        <begin position="651"/>
        <end position="734"/>
    </location>
</feature>
<dbReference type="CDD" id="cd00130">
    <property type="entry name" value="PAS"/>
    <property type="match status" value="1"/>
</dbReference>
<dbReference type="Gene3D" id="3.40.50.150">
    <property type="entry name" value="Vaccinia Virus protein VP39"/>
    <property type="match status" value="1"/>
</dbReference>
<dbReference type="Pfam" id="PF02518">
    <property type="entry name" value="HATPase_c"/>
    <property type="match status" value="1"/>
</dbReference>
<dbReference type="Pfam" id="PF01339">
    <property type="entry name" value="CheB_methylest"/>
    <property type="match status" value="1"/>
</dbReference>
<dbReference type="InterPro" id="IPR035965">
    <property type="entry name" value="PAS-like_dom_sf"/>
</dbReference>
<dbReference type="SUPFAM" id="SSF52738">
    <property type="entry name" value="Methylesterase CheB, C-terminal domain"/>
    <property type="match status" value="1"/>
</dbReference>
<dbReference type="InterPro" id="IPR003594">
    <property type="entry name" value="HATPase_dom"/>
</dbReference>
<evidence type="ECO:0000256" key="6">
    <source>
        <dbReference type="PROSITE-ProRule" id="PRU00050"/>
    </source>
</evidence>
<dbReference type="Gene3D" id="1.10.287.130">
    <property type="match status" value="1"/>
</dbReference>
<dbReference type="SUPFAM" id="SSF47757">
    <property type="entry name" value="Chemotaxis receptor methyltransferase CheR, N-terminal domain"/>
    <property type="match status" value="1"/>
</dbReference>
<evidence type="ECO:0000259" key="9">
    <source>
        <dbReference type="PROSITE" id="PS50109"/>
    </source>
</evidence>
<dbReference type="Gene3D" id="3.30.450.20">
    <property type="entry name" value="PAS domain"/>
    <property type="match status" value="2"/>
</dbReference>
<dbReference type="PROSITE" id="PS50122">
    <property type="entry name" value="CHEB"/>
    <property type="match status" value="1"/>
</dbReference>
<keyword evidence="6" id="KW-0145">Chemotaxis</keyword>
<accession>A0A5M6I390</accession>
<dbReference type="SUPFAM" id="SSF55874">
    <property type="entry name" value="ATPase domain of HSP90 chaperone/DNA topoisomerase II/histidine kinase"/>
    <property type="match status" value="1"/>
</dbReference>
<dbReference type="InterPro" id="IPR050903">
    <property type="entry name" value="Bact_Chemotaxis_MeTrfase"/>
</dbReference>
<dbReference type="InterPro" id="IPR000014">
    <property type="entry name" value="PAS"/>
</dbReference>
<feature type="region of interest" description="Disordered" evidence="8">
    <location>
        <begin position="489"/>
        <end position="519"/>
    </location>
</feature>
<dbReference type="OrthoDB" id="9764438at2"/>
<dbReference type="CDD" id="cd00082">
    <property type="entry name" value="HisKA"/>
    <property type="match status" value="1"/>
</dbReference>
<dbReference type="InterPro" id="IPR000673">
    <property type="entry name" value="Sig_transdc_resp-reg_Me-estase"/>
</dbReference>
<dbReference type="PANTHER" id="PTHR24422">
    <property type="entry name" value="CHEMOTAXIS PROTEIN METHYLTRANSFERASE"/>
    <property type="match status" value="1"/>
</dbReference>
<dbReference type="Gene3D" id="3.30.565.10">
    <property type="entry name" value="Histidine kinase-like ATPase, C-terminal domain"/>
    <property type="match status" value="1"/>
</dbReference>
<dbReference type="EMBL" id="VWPL01000005">
    <property type="protein sequence ID" value="KAA5602666.1"/>
    <property type="molecule type" value="Genomic_DNA"/>
</dbReference>
<evidence type="ECO:0000256" key="3">
    <source>
        <dbReference type="ARBA" id="ARBA00022603"/>
    </source>
</evidence>
<dbReference type="CDD" id="cd02440">
    <property type="entry name" value="AdoMet_MTases"/>
    <property type="match status" value="1"/>
</dbReference>
<dbReference type="Pfam" id="PF00989">
    <property type="entry name" value="PAS"/>
    <property type="match status" value="1"/>
</dbReference>
<dbReference type="InterPro" id="IPR022642">
    <property type="entry name" value="CheR_C"/>
</dbReference>
<sequence>MTDQPGQEVSSPDGPPKVVSSEKDDLRVVGIGASAGGLEALRPLVAALPESSNLCFVIIQHLSPQHRSMMVDLLARETRIPVRSITNRTSLKPNTIYVTPPNCDVLYRSGKLVLRAPLDEKGPKPSIDQFFASLASELAGRAIGVVLSGTGSDGANGIRAIKAHGGITFAQDPVTAKYESMPRAAIMTGGADIVLSPKEIAAKLGLTAKGQDLHLEMTEKTSGVSPFHALIQVVRRHTGMDFSNYKETTLRRRIGRRMATLKIKNLKDYVSHIDTHREEIDDLAKSFMISVTSFMRDTEAFAALEPVLEKLAAKKQTGETLRIWVPACATGEEAYSIALLLAKKTLVRNDAPRVQIFGTDIDALATMQARRGEFPGASVAHLDRALLRNHFVKAGDVHRISKFVRDMVVFSRHDVVNDPPFKNIDLISCRNLLIYFKPALQERILKLFHYALAPGGYLFLGRSESLGSSRSLFSVVDFRHKIYHRRDVSNRPHHVPRPKEPDTPPDQGARRPGKGVGLPNPTLVQAGINLLADSYGPPSILLSQDGDPLHFYGNVSRFIRVGAGTGPVDFNLMTLVDPAFRSDLRVLLHRCTRDRLPIRGQYRESHPPGRLVRLAMHPVDNSEADDPLFMLSFEEADPARPRGKKAAGLVNEIDVQQVATLEQELKATKENLQSIVEELETSNEELQAANEELHASNEELQASNEELETTNEELQATNEELSTVNDELSAKTNALAEINGELEGILANSVEAIVLIDPKLQVLRYNSKAARILRLSPMPDKQNLLKSGIVADMPQILTWIETVLTTGRNHVGEIRIDQGTFLMQISANKVRKRLRGAIITVSDMTELRRAQQAAAEHGRRAEHLIETSSEGIIITERTGRVVVCNPAACAFLDVVADKVIGFPADRLFFDSDRADALLEHLLSTSGPNAERRLEISIPRNDQFRHFDVLLSEFAIESGCYRAITLRDNTRIREMSVTLEAAKKVAEEASRAKTDFLAKMSHELRTPLNAIVGFSDAILSEVFGHLQHERYLSYITDIHTSGVHLANLINDIFDIAKIEAGMLQLRETMVDLVELVSNTVNVVSPVAAKAGVMVAPDFRAAQMFMNIDERRIRQVLLNVLSNAIKFSPRGSTVRVKVSAFENGGAAIEVQDTGVGMTQETVARIGSGPITSGLLSPGGEEGTGLGLPVSIALMQAHGGTLSIDSTPGQGTAVTLAFGPERMLLRPSPNGGDTPRHHARDDIAIARLARGHESPGPFGAS</sequence>
<evidence type="ECO:0000256" key="4">
    <source>
        <dbReference type="ARBA" id="ARBA00022679"/>
    </source>
</evidence>
<dbReference type="AlphaFoldDB" id="A0A5M6I390"/>
<gene>
    <name evidence="12" type="ORF">F1193_04060</name>
</gene>
<feature type="compositionally biased region" description="Polar residues" evidence="8">
    <location>
        <begin position="1"/>
        <end position="10"/>
    </location>
</feature>
<dbReference type="InterPro" id="IPR036890">
    <property type="entry name" value="HATPase_C_sf"/>
</dbReference>
<dbReference type="CDD" id="cd16434">
    <property type="entry name" value="CheB-CheR_fusion"/>
    <property type="match status" value="1"/>
</dbReference>
<dbReference type="Pfam" id="PF01739">
    <property type="entry name" value="CheR"/>
    <property type="match status" value="1"/>
</dbReference>
<dbReference type="InterPro" id="IPR003661">
    <property type="entry name" value="HisK_dim/P_dom"/>
</dbReference>
<evidence type="ECO:0000313" key="12">
    <source>
        <dbReference type="EMBL" id="KAA5602666.1"/>
    </source>
</evidence>
<dbReference type="SMART" id="SM00138">
    <property type="entry name" value="MeTrc"/>
    <property type="match status" value="1"/>
</dbReference>
<dbReference type="SMART" id="SM00387">
    <property type="entry name" value="HATPase_c"/>
    <property type="match status" value="1"/>
</dbReference>
<dbReference type="InterPro" id="IPR000780">
    <property type="entry name" value="CheR_MeTrfase"/>
</dbReference>
<keyword evidence="13" id="KW-1185">Reference proteome</keyword>
<dbReference type="GO" id="GO:0008984">
    <property type="term" value="F:protein-glutamate methylesterase activity"/>
    <property type="evidence" value="ECO:0007669"/>
    <property type="project" value="InterPro"/>
</dbReference>
<name>A0A5M6I390_9HYPH</name>
<evidence type="ECO:0000256" key="5">
    <source>
        <dbReference type="ARBA" id="ARBA00022691"/>
    </source>
</evidence>
<keyword evidence="3" id="KW-0489">Methyltransferase</keyword>
<dbReference type="SMART" id="SM00091">
    <property type="entry name" value="PAS"/>
    <property type="match status" value="2"/>
</dbReference>
<proteinExistence type="predicted"/>
<feature type="active site" evidence="6">
    <location>
        <position position="61"/>
    </location>
</feature>
<dbReference type="InterPro" id="IPR036097">
    <property type="entry name" value="HisK_dim/P_sf"/>
</dbReference>
<comment type="catalytic activity">
    <reaction evidence="2">
        <text>L-glutamyl-[protein] + S-adenosyl-L-methionine = [protein]-L-glutamate 5-O-methyl ester + S-adenosyl-L-homocysteine</text>
        <dbReference type="Rhea" id="RHEA:24452"/>
        <dbReference type="Rhea" id="RHEA-COMP:10208"/>
        <dbReference type="Rhea" id="RHEA-COMP:10311"/>
        <dbReference type="ChEBI" id="CHEBI:29973"/>
        <dbReference type="ChEBI" id="CHEBI:57856"/>
        <dbReference type="ChEBI" id="CHEBI:59789"/>
        <dbReference type="ChEBI" id="CHEBI:82795"/>
        <dbReference type="EC" id="2.1.1.80"/>
    </reaction>
</comment>
<dbReference type="PANTHER" id="PTHR24422:SF27">
    <property type="entry name" value="PROTEIN-GLUTAMATE O-METHYLTRANSFERASE"/>
    <property type="match status" value="1"/>
</dbReference>
<dbReference type="PRINTS" id="PR00996">
    <property type="entry name" value="CHERMTFRASE"/>
</dbReference>
<feature type="domain" description="Histidine kinase" evidence="9">
    <location>
        <begin position="998"/>
        <end position="1219"/>
    </location>
</feature>
<feature type="domain" description="CheB-type methylesterase" evidence="10">
    <location>
        <begin position="22"/>
        <end position="204"/>
    </location>
</feature>
<keyword evidence="5" id="KW-0949">S-adenosyl-L-methionine</keyword>
<dbReference type="Gene3D" id="3.40.50.180">
    <property type="entry name" value="Methylesterase CheB, C-terminal domain"/>
    <property type="match status" value="1"/>
</dbReference>
<dbReference type="PROSITE" id="PS50109">
    <property type="entry name" value="HIS_KIN"/>
    <property type="match status" value="1"/>
</dbReference>
<protein>
    <submittedName>
        <fullName evidence="12">PAS domain-containing protein</fullName>
    </submittedName>
</protein>
<dbReference type="GO" id="GO:0008983">
    <property type="term" value="F:protein-glutamate O-methyltransferase activity"/>
    <property type="evidence" value="ECO:0007669"/>
    <property type="project" value="UniProtKB-EC"/>
</dbReference>
<dbReference type="InterPro" id="IPR035909">
    <property type="entry name" value="CheB_C"/>
</dbReference>